<gene>
    <name evidence="8" type="ORF">PIB30_094505</name>
</gene>
<evidence type="ECO:0000256" key="6">
    <source>
        <dbReference type="ARBA" id="ARBA00023136"/>
    </source>
</evidence>
<sequence length="261" mass="29511">MAPITNLHGVSKALAPIITCLPNAHTHKRVQIVGSNNNKAHESESSSQESLVHTTTKRRAAIGLVASIVLTSQFHEKISLAQENTNNGWWYTELPLPQPTVTNNLANEKTGTRSFIKKGMFMADIGVKGRVYRIKKYAFDLLAMADLIAADTLNYVRRYLRIKSTFMYYDFDKVISAMPLDNKQQLTDIANKLFDNFEKLEEASRRKSLPDTKSIYQETEAMLHDVMDRMDVIWLMIRTFRAAGEAAEHGLITIALEDFGD</sequence>
<dbReference type="InterPro" id="IPR008797">
    <property type="entry name" value="PSII_PsbQ"/>
</dbReference>
<evidence type="ECO:0000256" key="5">
    <source>
        <dbReference type="ARBA" id="ARBA00023078"/>
    </source>
</evidence>
<organism evidence="8 9">
    <name type="scientific">Stylosanthes scabra</name>
    <dbReference type="NCBI Taxonomy" id="79078"/>
    <lineage>
        <taxon>Eukaryota</taxon>
        <taxon>Viridiplantae</taxon>
        <taxon>Streptophyta</taxon>
        <taxon>Embryophyta</taxon>
        <taxon>Tracheophyta</taxon>
        <taxon>Spermatophyta</taxon>
        <taxon>Magnoliopsida</taxon>
        <taxon>eudicotyledons</taxon>
        <taxon>Gunneridae</taxon>
        <taxon>Pentapetalae</taxon>
        <taxon>rosids</taxon>
        <taxon>fabids</taxon>
        <taxon>Fabales</taxon>
        <taxon>Fabaceae</taxon>
        <taxon>Papilionoideae</taxon>
        <taxon>50 kb inversion clade</taxon>
        <taxon>dalbergioids sensu lato</taxon>
        <taxon>Dalbergieae</taxon>
        <taxon>Pterocarpus clade</taxon>
        <taxon>Stylosanthes</taxon>
    </lineage>
</organism>
<protein>
    <recommendedName>
        <fullName evidence="10">Photosynthetic NDH subcomplex L 3</fullName>
    </recommendedName>
</protein>
<dbReference type="Pfam" id="PF05757">
    <property type="entry name" value="PsbQ"/>
    <property type="match status" value="1"/>
</dbReference>
<evidence type="ECO:0000313" key="8">
    <source>
        <dbReference type="EMBL" id="MED6225523.1"/>
    </source>
</evidence>
<dbReference type="PANTHER" id="PTHR33399">
    <property type="entry name" value="OXYGEN-EVOLVING ENHANCER PROTEIN 3-1, CHLOROPLASTIC"/>
    <property type="match status" value="1"/>
</dbReference>
<evidence type="ECO:0000256" key="2">
    <source>
        <dbReference type="ARBA" id="ARBA00022528"/>
    </source>
</evidence>
<keyword evidence="5" id="KW-0793">Thylakoid</keyword>
<keyword evidence="4" id="KW-0809">Transit peptide</keyword>
<dbReference type="SUPFAM" id="SSF101112">
    <property type="entry name" value="Oxygen-evolving enhancer protein 3"/>
    <property type="match status" value="1"/>
</dbReference>
<keyword evidence="9" id="KW-1185">Reference proteome</keyword>
<reference evidence="8 9" key="1">
    <citation type="journal article" date="2023" name="Plants (Basel)">
        <title>Bridging the Gap: Combining Genomics and Transcriptomics Approaches to Understand Stylosanthes scabra, an Orphan Legume from the Brazilian Caatinga.</title>
        <authorList>
            <person name="Ferreira-Neto J.R.C."/>
            <person name="da Silva M.D."/>
            <person name="Binneck E."/>
            <person name="de Melo N.F."/>
            <person name="da Silva R.H."/>
            <person name="de Melo A.L.T.M."/>
            <person name="Pandolfi V."/>
            <person name="Bustamante F.O."/>
            <person name="Brasileiro-Vidal A.C."/>
            <person name="Benko-Iseppon A.M."/>
        </authorList>
    </citation>
    <scope>NUCLEOTIDE SEQUENCE [LARGE SCALE GENOMIC DNA]</scope>
    <source>
        <tissue evidence="8">Leaves</tissue>
    </source>
</reference>
<keyword evidence="2" id="KW-0150">Chloroplast</keyword>
<dbReference type="PANTHER" id="PTHR33399:SF2">
    <property type="entry name" value="PHOTOSYNTHETIC NDH SUBUNIT OF LUMENAL LOCATION 3, CHLOROPLASTIC"/>
    <property type="match status" value="1"/>
</dbReference>
<keyword evidence="6" id="KW-0472">Membrane</keyword>
<dbReference type="Proteomes" id="UP001341840">
    <property type="component" value="Unassembled WGS sequence"/>
</dbReference>
<comment type="similarity">
    <text evidence="7">Belongs to the PsbQ family.</text>
</comment>
<evidence type="ECO:0000313" key="9">
    <source>
        <dbReference type="Proteomes" id="UP001341840"/>
    </source>
</evidence>
<evidence type="ECO:0008006" key="10">
    <source>
        <dbReference type="Google" id="ProtNLM"/>
    </source>
</evidence>
<evidence type="ECO:0000256" key="1">
    <source>
        <dbReference type="ARBA" id="ARBA00004334"/>
    </source>
</evidence>
<accession>A0ABU6ZU65</accession>
<evidence type="ECO:0000256" key="4">
    <source>
        <dbReference type="ARBA" id="ARBA00022946"/>
    </source>
</evidence>
<evidence type="ECO:0000256" key="3">
    <source>
        <dbReference type="ARBA" id="ARBA00022640"/>
    </source>
</evidence>
<comment type="caution">
    <text evidence="8">The sequence shown here is derived from an EMBL/GenBank/DDBJ whole genome shotgun (WGS) entry which is preliminary data.</text>
</comment>
<name>A0ABU6ZU65_9FABA</name>
<dbReference type="EMBL" id="JASCZI010273954">
    <property type="protein sequence ID" value="MED6225523.1"/>
    <property type="molecule type" value="Genomic_DNA"/>
</dbReference>
<dbReference type="InterPro" id="IPR023222">
    <property type="entry name" value="PsbQ-like_dom_sf"/>
</dbReference>
<dbReference type="Gene3D" id="1.20.120.290">
    <property type="entry name" value="Oxygen-evolving enhancer protein 3 (PsbQ), four-helix up-down bundle"/>
    <property type="match status" value="1"/>
</dbReference>
<dbReference type="InterPro" id="IPR054099">
    <property type="entry name" value="PSII_PsbQ_pln"/>
</dbReference>
<comment type="subcellular location">
    <subcellularLocation>
        <location evidence="1">Plastid</location>
        <location evidence="1">Chloroplast thylakoid membrane</location>
    </subcellularLocation>
</comment>
<keyword evidence="3" id="KW-0934">Plastid</keyword>
<proteinExistence type="inferred from homology"/>
<evidence type="ECO:0000256" key="7">
    <source>
        <dbReference type="ARBA" id="ARBA00035649"/>
    </source>
</evidence>